<evidence type="ECO:0000256" key="2">
    <source>
        <dbReference type="SAM" id="Phobius"/>
    </source>
</evidence>
<accession>D8PED4</accession>
<keyword evidence="2" id="KW-0812">Transmembrane</keyword>
<dbReference type="Proteomes" id="UP000001660">
    <property type="component" value="Chromosome"/>
</dbReference>
<feature type="region of interest" description="Disordered" evidence="1">
    <location>
        <begin position="190"/>
        <end position="217"/>
    </location>
</feature>
<keyword evidence="2" id="KW-0472">Membrane</keyword>
<dbReference type="EMBL" id="FP929003">
    <property type="protein sequence ID" value="CBK41593.1"/>
    <property type="molecule type" value="Genomic_DNA"/>
</dbReference>
<keyword evidence="2" id="KW-1133">Transmembrane helix</keyword>
<feature type="transmembrane region" description="Helical" evidence="2">
    <location>
        <begin position="12"/>
        <end position="35"/>
    </location>
</feature>
<evidence type="ECO:0000313" key="4">
    <source>
        <dbReference type="Proteomes" id="UP000001660"/>
    </source>
</evidence>
<sequence length="217" mass="23151">MGFWRYSINRCWNWLILPGICLTWYGVAGAGPLYVYTDAQGQAVLTDNLEQVPAAFRGRVRTMAAAEPPPTAAPAPAADATVSRSPSASGVVEHLLTVIAAKVGSHTIKGLTAHQTAVIILAGLCWLALLVPIFMSSNPGIRLLCKFLLVLVGVAALYQVAISGMSSFDAVTGSPQQGSEQAMENVLGKMRSQTEQSYRAQDARTARQLEQIEPPAQ</sequence>
<feature type="transmembrane region" description="Helical" evidence="2">
    <location>
        <begin position="147"/>
        <end position="168"/>
    </location>
</feature>
<keyword evidence="4" id="KW-1185">Reference proteome</keyword>
<reference evidence="3 4" key="1">
    <citation type="journal article" date="2010" name="Proc. Natl. Acad. Sci. U.S.A.">
        <title>A Nitrospira metagenome illuminates the physiology and evolution of globally important nitrite-oxidizing bacteria.</title>
        <authorList>
            <person name="Lucker S."/>
            <person name="Wagner M."/>
            <person name="Maixner F."/>
            <person name="Pelletier E."/>
            <person name="Koch H."/>
            <person name="Vacherie B."/>
            <person name="Rattei T."/>
            <person name="Sinninghe Damste J."/>
            <person name="Spieck E."/>
            <person name="Le Paslier D."/>
            <person name="Daims H."/>
        </authorList>
    </citation>
    <scope>NUCLEOTIDE SEQUENCE [LARGE SCALE GENOMIC DNA]</scope>
</reference>
<dbReference type="OrthoDB" id="9821872at2"/>
<evidence type="ECO:0008006" key="5">
    <source>
        <dbReference type="Google" id="ProtNLM"/>
    </source>
</evidence>
<evidence type="ECO:0000313" key="3">
    <source>
        <dbReference type="EMBL" id="CBK41593.1"/>
    </source>
</evidence>
<feature type="transmembrane region" description="Helical" evidence="2">
    <location>
        <begin position="117"/>
        <end position="135"/>
    </location>
</feature>
<dbReference type="HOGENOM" id="CLU_1270373_0_0_0"/>
<protein>
    <recommendedName>
        <fullName evidence="5">DUF4124 domain-containing protein</fullName>
    </recommendedName>
</protein>
<evidence type="ECO:0000256" key="1">
    <source>
        <dbReference type="SAM" id="MobiDB-lite"/>
    </source>
</evidence>
<name>D8PED4_9BACT</name>
<dbReference type="KEGG" id="nde:NIDE1866"/>
<dbReference type="AlphaFoldDB" id="D8PED4"/>
<gene>
    <name evidence="3" type="ORF">NIDE1866</name>
</gene>
<proteinExistence type="predicted"/>
<organism evidence="3 4">
    <name type="scientific">Nitrospira defluvii</name>
    <dbReference type="NCBI Taxonomy" id="330214"/>
    <lineage>
        <taxon>Bacteria</taxon>
        <taxon>Pseudomonadati</taxon>
        <taxon>Nitrospirota</taxon>
        <taxon>Nitrospiria</taxon>
        <taxon>Nitrospirales</taxon>
        <taxon>Nitrospiraceae</taxon>
        <taxon>Nitrospira</taxon>
    </lineage>
</organism>